<reference evidence="7 8" key="1">
    <citation type="submission" date="2015-05" db="EMBL/GenBank/DDBJ databases">
        <title>Draft genome sequence of Microvirga vignae strain BR3299, a novel nitrogen fixing bacteria isolated from Brazil semi-aired region.</title>
        <authorList>
            <person name="Zilli J.E."/>
            <person name="Passos S.R."/>
            <person name="Leite J."/>
            <person name="Baldani J.I."/>
            <person name="Xavier G.R."/>
            <person name="Rumjaneck N.G."/>
            <person name="Simoes-Araujo J.L."/>
        </authorList>
    </citation>
    <scope>NUCLEOTIDE SEQUENCE [LARGE SCALE GENOMIC DNA]</scope>
    <source>
        <strain evidence="7 8">BR3299</strain>
    </source>
</reference>
<organism evidence="7 8">
    <name type="scientific">Microvirga vignae</name>
    <dbReference type="NCBI Taxonomy" id="1225564"/>
    <lineage>
        <taxon>Bacteria</taxon>
        <taxon>Pseudomonadati</taxon>
        <taxon>Pseudomonadota</taxon>
        <taxon>Alphaproteobacteria</taxon>
        <taxon>Hyphomicrobiales</taxon>
        <taxon>Methylobacteriaceae</taxon>
        <taxon>Microvirga</taxon>
    </lineage>
</organism>
<dbReference type="PATRIC" id="fig|1225564.3.peg.2027"/>
<evidence type="ECO:0000256" key="4">
    <source>
        <dbReference type="ARBA" id="ARBA00023002"/>
    </source>
</evidence>
<dbReference type="AlphaFoldDB" id="A0A0H1RER2"/>
<evidence type="ECO:0000256" key="3">
    <source>
        <dbReference type="ARBA" id="ARBA00022827"/>
    </source>
</evidence>
<accession>A0A0H1RER2</accession>
<gene>
    <name evidence="7" type="ORF">AA309_07470</name>
</gene>
<keyword evidence="5 7" id="KW-0503">Monooxygenase</keyword>
<keyword evidence="4" id="KW-0560">Oxidoreductase</keyword>
<keyword evidence="3" id="KW-0274">FAD</keyword>
<dbReference type="PANTHER" id="PTHR13789">
    <property type="entry name" value="MONOOXYGENASE"/>
    <property type="match status" value="1"/>
</dbReference>
<evidence type="ECO:0000256" key="5">
    <source>
        <dbReference type="ARBA" id="ARBA00023033"/>
    </source>
</evidence>
<dbReference type="Gene3D" id="3.50.50.60">
    <property type="entry name" value="FAD/NAD(P)-binding domain"/>
    <property type="match status" value="1"/>
</dbReference>
<comment type="cofactor">
    <cofactor evidence="1">
        <name>FAD</name>
        <dbReference type="ChEBI" id="CHEBI:57692"/>
    </cofactor>
</comment>
<proteinExistence type="predicted"/>
<name>A0A0H1RER2_9HYPH</name>
<keyword evidence="8" id="KW-1185">Reference proteome</keyword>
<dbReference type="GO" id="GO:0071949">
    <property type="term" value="F:FAD binding"/>
    <property type="evidence" value="ECO:0007669"/>
    <property type="project" value="InterPro"/>
</dbReference>
<dbReference type="RefSeq" id="WP_047188384.1">
    <property type="nucleotide sequence ID" value="NZ_LCYG01000018.1"/>
</dbReference>
<dbReference type="PANTHER" id="PTHR13789:SF318">
    <property type="entry name" value="GERANYLGERANYL DIPHOSPHATE REDUCTASE"/>
    <property type="match status" value="1"/>
</dbReference>
<comment type="caution">
    <text evidence="7">The sequence shown here is derived from an EMBL/GenBank/DDBJ whole genome shotgun (WGS) entry which is preliminary data.</text>
</comment>
<dbReference type="PRINTS" id="PR00420">
    <property type="entry name" value="RNGMNOXGNASE"/>
</dbReference>
<keyword evidence="2" id="KW-0285">Flavoprotein</keyword>
<dbReference type="SUPFAM" id="SSF51905">
    <property type="entry name" value="FAD/NAD(P)-binding domain"/>
    <property type="match status" value="1"/>
</dbReference>
<evidence type="ECO:0000259" key="6">
    <source>
        <dbReference type="Pfam" id="PF01494"/>
    </source>
</evidence>
<evidence type="ECO:0000256" key="2">
    <source>
        <dbReference type="ARBA" id="ARBA00022630"/>
    </source>
</evidence>
<dbReference type="SUPFAM" id="SSF54373">
    <property type="entry name" value="FAD-linked reductases, C-terminal domain"/>
    <property type="match status" value="1"/>
</dbReference>
<dbReference type="EMBL" id="LCYG01000018">
    <property type="protein sequence ID" value="KLK93683.1"/>
    <property type="molecule type" value="Genomic_DNA"/>
</dbReference>
<dbReference type="Proteomes" id="UP000035489">
    <property type="component" value="Unassembled WGS sequence"/>
</dbReference>
<sequence length="395" mass="43308">MSGLTIAIVGAGIGGLTAALSFARQGHSVTLIERRTGFSEVGAGLQLSPNASRILARLGLSPALRRVATMPDRVVVRGLSSGKRIGEIALGAYMQQRYGGPYWVIHRADLQTILLDAVRSEPSIRIITGRKVEEVRDGLDRAELIWTSSNGSREGMTADVVIGADGVWSKVRRAIGDKALPTFHGYVAWRSTFDRKIAPPELAGNETGLWLGTKGHVVHYPIFSGHLINVVAIVKTDEPVEGWAAPGRAEDLLAYYSAATPALRELLKKPQEWLRWSLFRHPIKRLSQGRIALMGDAAHPVLPFLAQGAALAIEDAATLSALLARNPQNVVQALSDYQEHRFERVTRIQAEGRRNGRIYHSGSLVALGRDKIMQMIGPESMSNRYDWIYGFRTPE</sequence>
<dbReference type="Pfam" id="PF01494">
    <property type="entry name" value="FAD_binding_3"/>
    <property type="match status" value="1"/>
</dbReference>
<dbReference type="STRING" id="1225564.AA309_07470"/>
<dbReference type="InterPro" id="IPR036188">
    <property type="entry name" value="FAD/NAD-bd_sf"/>
</dbReference>
<feature type="domain" description="FAD-binding" evidence="6">
    <location>
        <begin position="5"/>
        <end position="348"/>
    </location>
</feature>
<evidence type="ECO:0000313" key="7">
    <source>
        <dbReference type="EMBL" id="KLK93683.1"/>
    </source>
</evidence>
<dbReference type="InterPro" id="IPR002938">
    <property type="entry name" value="FAD-bd"/>
</dbReference>
<dbReference type="GO" id="GO:0004497">
    <property type="term" value="F:monooxygenase activity"/>
    <property type="evidence" value="ECO:0007669"/>
    <property type="project" value="UniProtKB-KW"/>
</dbReference>
<protein>
    <submittedName>
        <fullName evidence="7">FAD-binding monooxygenase</fullName>
    </submittedName>
</protein>
<dbReference type="InterPro" id="IPR050493">
    <property type="entry name" value="FAD-dep_Monooxygenase_BioMet"/>
</dbReference>
<evidence type="ECO:0000313" key="8">
    <source>
        <dbReference type="Proteomes" id="UP000035489"/>
    </source>
</evidence>
<evidence type="ECO:0000256" key="1">
    <source>
        <dbReference type="ARBA" id="ARBA00001974"/>
    </source>
</evidence>